<evidence type="ECO:0000313" key="2">
    <source>
        <dbReference type="Proteomes" id="UP000054928"/>
    </source>
</evidence>
<dbReference type="GeneID" id="59052828"/>
<name>A0A0P1A8X3_PLAHL</name>
<protein>
    <submittedName>
        <fullName evidence="1">Uncharacterized protein</fullName>
    </submittedName>
</protein>
<dbReference type="Proteomes" id="UP000054928">
    <property type="component" value="Unassembled WGS sequence"/>
</dbReference>
<dbReference type="RefSeq" id="XP_036263015.1">
    <property type="nucleotide sequence ID" value="XM_036407301.1"/>
</dbReference>
<proteinExistence type="predicted"/>
<dbReference type="EMBL" id="CCYD01000252">
    <property type="protein sequence ID" value="CEG36806.1"/>
    <property type="molecule type" value="Genomic_DNA"/>
</dbReference>
<accession>A0A0P1A8X3</accession>
<sequence length="59" mass="7180">MMKIMRYEAHYPVNSRFVVLVVKRKHDEALIDVEASLMLRQTSFQHHYCFLETMKMQTF</sequence>
<dbReference type="AlphaFoldDB" id="A0A0P1A8X3"/>
<organism evidence="1 2">
    <name type="scientific">Plasmopara halstedii</name>
    <name type="common">Downy mildew of sunflower</name>
    <dbReference type="NCBI Taxonomy" id="4781"/>
    <lineage>
        <taxon>Eukaryota</taxon>
        <taxon>Sar</taxon>
        <taxon>Stramenopiles</taxon>
        <taxon>Oomycota</taxon>
        <taxon>Peronosporomycetes</taxon>
        <taxon>Peronosporales</taxon>
        <taxon>Peronosporaceae</taxon>
        <taxon>Plasmopara</taxon>
    </lineage>
</organism>
<keyword evidence="2" id="KW-1185">Reference proteome</keyword>
<reference evidence="2" key="1">
    <citation type="submission" date="2014-09" db="EMBL/GenBank/DDBJ databases">
        <authorList>
            <person name="Sharma Rahul"/>
            <person name="Thines Marco"/>
        </authorList>
    </citation>
    <scope>NUCLEOTIDE SEQUENCE [LARGE SCALE GENOMIC DNA]</scope>
</reference>
<evidence type="ECO:0000313" key="1">
    <source>
        <dbReference type="EMBL" id="CEG36806.1"/>
    </source>
</evidence>